<dbReference type="InterPro" id="IPR021833">
    <property type="entry name" value="DUF3425"/>
</dbReference>
<feature type="non-terminal residue" evidence="1">
    <location>
        <position position="1"/>
    </location>
</feature>
<sequence length="206" mass="23747">TCPLDDILQGLVTSRRAVFEQTGSELSAAGPAQPSMSALLNLGESSPIHHISQIMSNAITKFESVHQLPERAAALFVMYQTLRWQICPTKENYYRLPEWLRPLPCQNSIAHPIWMDYVPWPKMRNIICQDHLKYDQNEFFLPYVQTLSLNWPYEPMDCVVVQSDMINSSISPIFERHVRNLDNWSLGDSFKTAYPSLVGTYRLKNQ</sequence>
<gene>
    <name evidence="1" type="ORF">K432DRAFT_267709</name>
</gene>
<dbReference type="PANTHER" id="PTHR37012">
    <property type="entry name" value="B-ZIP TRANSCRIPTION FACTOR (EUROFUNG)-RELATED"/>
    <property type="match status" value="1"/>
</dbReference>
<dbReference type="EMBL" id="KV745685">
    <property type="protein sequence ID" value="OCK73688.1"/>
    <property type="molecule type" value="Genomic_DNA"/>
</dbReference>
<proteinExistence type="predicted"/>
<dbReference type="Pfam" id="PF11905">
    <property type="entry name" value="DUF3425"/>
    <property type="match status" value="1"/>
</dbReference>
<organism evidence="1 2">
    <name type="scientific">Lepidopterella palustris CBS 459.81</name>
    <dbReference type="NCBI Taxonomy" id="1314670"/>
    <lineage>
        <taxon>Eukaryota</taxon>
        <taxon>Fungi</taxon>
        <taxon>Dikarya</taxon>
        <taxon>Ascomycota</taxon>
        <taxon>Pezizomycotina</taxon>
        <taxon>Dothideomycetes</taxon>
        <taxon>Pleosporomycetidae</taxon>
        <taxon>Mytilinidiales</taxon>
        <taxon>Argynnaceae</taxon>
        <taxon>Lepidopterella</taxon>
    </lineage>
</organism>
<dbReference type="AlphaFoldDB" id="A0A8E2DXZ0"/>
<reference evidence="1 2" key="1">
    <citation type="journal article" date="2016" name="Nat. Commun.">
        <title>Ectomycorrhizal ecology is imprinted in the genome of the dominant symbiotic fungus Cenococcum geophilum.</title>
        <authorList>
            <consortium name="DOE Joint Genome Institute"/>
            <person name="Peter M."/>
            <person name="Kohler A."/>
            <person name="Ohm R.A."/>
            <person name="Kuo A."/>
            <person name="Krutzmann J."/>
            <person name="Morin E."/>
            <person name="Arend M."/>
            <person name="Barry K.W."/>
            <person name="Binder M."/>
            <person name="Choi C."/>
            <person name="Clum A."/>
            <person name="Copeland A."/>
            <person name="Grisel N."/>
            <person name="Haridas S."/>
            <person name="Kipfer T."/>
            <person name="LaButti K."/>
            <person name="Lindquist E."/>
            <person name="Lipzen A."/>
            <person name="Maire R."/>
            <person name="Meier B."/>
            <person name="Mihaltcheva S."/>
            <person name="Molinier V."/>
            <person name="Murat C."/>
            <person name="Poggeler S."/>
            <person name="Quandt C.A."/>
            <person name="Sperisen C."/>
            <person name="Tritt A."/>
            <person name="Tisserant E."/>
            <person name="Crous P.W."/>
            <person name="Henrissat B."/>
            <person name="Nehls U."/>
            <person name="Egli S."/>
            <person name="Spatafora J.W."/>
            <person name="Grigoriev I.V."/>
            <person name="Martin F.M."/>
        </authorList>
    </citation>
    <scope>NUCLEOTIDE SEQUENCE [LARGE SCALE GENOMIC DNA]</scope>
    <source>
        <strain evidence="1 2">CBS 459.81</strain>
    </source>
</reference>
<dbReference type="PANTHER" id="PTHR37012:SF2">
    <property type="entry name" value="BZIP DOMAIN-CONTAINING PROTEIN-RELATED"/>
    <property type="match status" value="1"/>
</dbReference>
<keyword evidence="2" id="KW-1185">Reference proteome</keyword>
<dbReference type="OrthoDB" id="2985014at2759"/>
<evidence type="ECO:0000313" key="1">
    <source>
        <dbReference type="EMBL" id="OCK73688.1"/>
    </source>
</evidence>
<protein>
    <submittedName>
        <fullName evidence="1">Uncharacterized protein</fullName>
    </submittedName>
</protein>
<feature type="non-terminal residue" evidence="1">
    <location>
        <position position="206"/>
    </location>
</feature>
<accession>A0A8E2DXZ0</accession>
<dbReference type="Proteomes" id="UP000250266">
    <property type="component" value="Unassembled WGS sequence"/>
</dbReference>
<name>A0A8E2DXZ0_9PEZI</name>
<evidence type="ECO:0000313" key="2">
    <source>
        <dbReference type="Proteomes" id="UP000250266"/>
    </source>
</evidence>